<dbReference type="EMBL" id="JAWXYB010000018">
    <property type="protein sequence ID" value="MDX5932259.1"/>
    <property type="molecule type" value="Genomic_DNA"/>
</dbReference>
<name>A0AAW9DT39_ACIAO</name>
<feature type="topological domain" description="Cytoplasmic" evidence="10">
    <location>
        <begin position="1"/>
        <end position="8"/>
    </location>
</feature>
<dbReference type="NCBIfam" id="NF009731">
    <property type="entry name" value="PRK13254.1-5"/>
    <property type="match status" value="1"/>
</dbReference>
<dbReference type="SUPFAM" id="SSF82093">
    <property type="entry name" value="Heme chaperone CcmE"/>
    <property type="match status" value="1"/>
</dbReference>
<dbReference type="GO" id="GO:0017004">
    <property type="term" value="P:cytochrome complex assembly"/>
    <property type="evidence" value="ECO:0007669"/>
    <property type="project" value="UniProtKB-KW"/>
</dbReference>
<keyword evidence="2 10" id="KW-0349">Heme</keyword>
<dbReference type="Pfam" id="PF03100">
    <property type="entry name" value="CcmE"/>
    <property type="match status" value="1"/>
</dbReference>
<comment type="function">
    <text evidence="10">Heme chaperone required for the biogenesis of c-type cytochromes. Transiently binds heme delivered by CcmC and transfers the heme to apo-cytochromes in a process facilitated by CcmF and CcmH.</text>
</comment>
<feature type="binding site" description="covalent" evidence="10 11">
    <location>
        <position position="127"/>
    </location>
    <ligand>
        <name>heme</name>
        <dbReference type="ChEBI" id="CHEBI:30413"/>
    </ligand>
</feature>
<evidence type="ECO:0000256" key="7">
    <source>
        <dbReference type="ARBA" id="ARBA00022989"/>
    </source>
</evidence>
<proteinExistence type="inferred from homology"/>
<keyword evidence="9 10" id="KW-0472">Membrane</keyword>
<dbReference type="PANTHER" id="PTHR34128:SF2">
    <property type="entry name" value="CYTOCHROME C-TYPE BIOGENESIS PROTEIN CCME HOMOLOG, MITOCHONDRIAL"/>
    <property type="match status" value="1"/>
</dbReference>
<dbReference type="AlphaFoldDB" id="A0AAW9DT39"/>
<evidence type="ECO:0000256" key="9">
    <source>
        <dbReference type="ARBA" id="ARBA00023136"/>
    </source>
</evidence>
<keyword evidence="14" id="KW-1185">Reference proteome</keyword>
<evidence type="ECO:0000256" key="2">
    <source>
        <dbReference type="ARBA" id="ARBA00022617"/>
    </source>
</evidence>
<dbReference type="GO" id="GO:0020037">
    <property type="term" value="F:heme binding"/>
    <property type="evidence" value="ECO:0007669"/>
    <property type="project" value="InterPro"/>
</dbReference>
<comment type="similarity">
    <text evidence="10">Belongs to the CcmE/CycJ family.</text>
</comment>
<keyword evidence="10" id="KW-1003">Cell membrane</keyword>
<dbReference type="Proteomes" id="UP001279553">
    <property type="component" value="Unassembled WGS sequence"/>
</dbReference>
<keyword evidence="3 10" id="KW-0812">Transmembrane</keyword>
<keyword evidence="8 10" id="KW-0408">Iron</keyword>
<organism evidence="13 14">
    <name type="scientific">Acidiphilium acidophilum</name>
    <name type="common">Thiobacillus acidophilus</name>
    <dbReference type="NCBI Taxonomy" id="76588"/>
    <lineage>
        <taxon>Bacteria</taxon>
        <taxon>Pseudomonadati</taxon>
        <taxon>Pseudomonadota</taxon>
        <taxon>Alphaproteobacteria</taxon>
        <taxon>Acetobacterales</taxon>
        <taxon>Acidocellaceae</taxon>
        <taxon>Acidiphilium</taxon>
    </lineage>
</organism>
<feature type="region of interest" description="Disordered" evidence="12">
    <location>
        <begin position="144"/>
        <end position="173"/>
    </location>
</feature>
<dbReference type="GO" id="GO:0005886">
    <property type="term" value="C:plasma membrane"/>
    <property type="evidence" value="ECO:0007669"/>
    <property type="project" value="UniProtKB-SubCell"/>
</dbReference>
<evidence type="ECO:0000256" key="5">
    <source>
        <dbReference type="ARBA" id="ARBA00022748"/>
    </source>
</evidence>
<dbReference type="Gene3D" id="2.40.50.140">
    <property type="entry name" value="Nucleic acid-binding proteins"/>
    <property type="match status" value="1"/>
</dbReference>
<evidence type="ECO:0000256" key="11">
    <source>
        <dbReference type="PIRSR" id="PIRSR604329-50"/>
    </source>
</evidence>
<evidence type="ECO:0000256" key="4">
    <source>
        <dbReference type="ARBA" id="ARBA00022723"/>
    </source>
</evidence>
<evidence type="ECO:0000313" key="13">
    <source>
        <dbReference type="EMBL" id="MDX5932259.1"/>
    </source>
</evidence>
<gene>
    <name evidence="10 13" type="primary">ccmE</name>
    <name evidence="10" type="synonym">cycJ</name>
    <name evidence="13" type="ORF">SIL87_15995</name>
</gene>
<protein>
    <recommendedName>
        <fullName evidence="10">Cytochrome c-type biogenesis protein CcmE</fullName>
    </recommendedName>
    <alternativeName>
        <fullName evidence="10">Cytochrome c maturation protein E</fullName>
    </alternativeName>
    <alternativeName>
        <fullName evidence="10">Heme chaperone CcmE</fullName>
    </alternativeName>
</protein>
<feature type="topological domain" description="Extracellular" evidence="10">
    <location>
        <begin position="30"/>
        <end position="173"/>
    </location>
</feature>
<dbReference type="InterPro" id="IPR004329">
    <property type="entry name" value="CcmE"/>
</dbReference>
<evidence type="ECO:0000256" key="12">
    <source>
        <dbReference type="SAM" id="MobiDB-lite"/>
    </source>
</evidence>
<feature type="binding site" description="axial binding residue" evidence="10 11">
    <location>
        <position position="131"/>
    </location>
    <ligand>
        <name>heme</name>
        <dbReference type="ChEBI" id="CHEBI:30413"/>
    </ligand>
    <ligandPart>
        <name>Fe</name>
        <dbReference type="ChEBI" id="CHEBI:18248"/>
    </ligandPart>
</feature>
<comment type="caution">
    <text evidence="13">The sequence shown here is derived from an EMBL/GenBank/DDBJ whole genome shotgun (WGS) entry which is preliminary data.</text>
</comment>
<dbReference type="HAMAP" id="MF_01959">
    <property type="entry name" value="CcmE"/>
    <property type="match status" value="1"/>
</dbReference>
<accession>A0AAW9DT39</accession>
<evidence type="ECO:0000256" key="8">
    <source>
        <dbReference type="ARBA" id="ARBA00023004"/>
    </source>
</evidence>
<comment type="subcellular location">
    <subcellularLocation>
        <location evidence="10">Cell membrane</location>
        <topology evidence="10">Single-pass type II membrane protein</topology>
    </subcellularLocation>
    <subcellularLocation>
        <location evidence="1">Membrane</location>
    </subcellularLocation>
</comment>
<sequence>MMSRKKRRLYLVAACGIGVCSATALMLVAFRSSLSFFLSPNEVLAKHPAPGMVFRLGGVVQANTVVMGTRDGRPYTTFRITDGQASIPVVYTGVLPGLFRQGQGVVTIGAMTKGDASFDASTVLAKHGASYMPADVEQALRKAGKWNPKFGPPPNAATWDDKSPRTIEADAND</sequence>
<feature type="compositionally biased region" description="Basic and acidic residues" evidence="12">
    <location>
        <begin position="159"/>
        <end position="173"/>
    </location>
</feature>
<keyword evidence="7 10" id="KW-1133">Transmembrane helix</keyword>
<keyword evidence="6 10" id="KW-0735">Signal-anchor</keyword>
<evidence type="ECO:0000256" key="1">
    <source>
        <dbReference type="ARBA" id="ARBA00004370"/>
    </source>
</evidence>
<dbReference type="GO" id="GO:0046872">
    <property type="term" value="F:metal ion binding"/>
    <property type="evidence" value="ECO:0007669"/>
    <property type="project" value="UniProtKB-KW"/>
</dbReference>
<dbReference type="GO" id="GO:0017003">
    <property type="term" value="P:protein-heme linkage"/>
    <property type="evidence" value="ECO:0007669"/>
    <property type="project" value="UniProtKB-UniRule"/>
</dbReference>
<dbReference type="InterPro" id="IPR012340">
    <property type="entry name" value="NA-bd_OB-fold"/>
</dbReference>
<evidence type="ECO:0000256" key="10">
    <source>
        <dbReference type="HAMAP-Rule" id="MF_01959"/>
    </source>
</evidence>
<evidence type="ECO:0000313" key="14">
    <source>
        <dbReference type="Proteomes" id="UP001279553"/>
    </source>
</evidence>
<dbReference type="RefSeq" id="WP_319615106.1">
    <property type="nucleotide sequence ID" value="NZ_JAWXYB010000018.1"/>
</dbReference>
<dbReference type="InterPro" id="IPR036127">
    <property type="entry name" value="CcmE-like_sf"/>
</dbReference>
<keyword evidence="5 10" id="KW-0201">Cytochrome c-type biogenesis</keyword>
<reference evidence="13 14" key="1">
    <citation type="submission" date="2023-11" db="EMBL/GenBank/DDBJ databases">
        <title>MicrobeMod: A computational toolkit for identifying prokaryotic methylation and restriction-modification with nanopore sequencing.</title>
        <authorList>
            <person name="Crits-Christoph A."/>
            <person name="Kang S.C."/>
            <person name="Lee H."/>
            <person name="Ostrov N."/>
        </authorList>
    </citation>
    <scope>NUCLEOTIDE SEQUENCE [LARGE SCALE GENOMIC DNA]</scope>
    <source>
        <strain evidence="13 14">DSMZ 700</strain>
    </source>
</reference>
<evidence type="ECO:0000256" key="6">
    <source>
        <dbReference type="ARBA" id="ARBA00022968"/>
    </source>
</evidence>
<keyword evidence="4 10" id="KW-0479">Metal-binding</keyword>
<evidence type="ECO:0000256" key="3">
    <source>
        <dbReference type="ARBA" id="ARBA00022692"/>
    </source>
</evidence>
<dbReference type="PANTHER" id="PTHR34128">
    <property type="entry name" value="CYTOCHROME C-TYPE BIOGENESIS PROTEIN CCME HOMOLOG, MITOCHONDRIAL"/>
    <property type="match status" value="1"/>
</dbReference>